<dbReference type="Gene3D" id="3.40.190.10">
    <property type="entry name" value="Periplasmic binding protein-like II"/>
    <property type="match status" value="2"/>
</dbReference>
<evidence type="ECO:0000259" key="6">
    <source>
        <dbReference type="Pfam" id="PF03466"/>
    </source>
</evidence>
<keyword evidence="2" id="KW-0805">Transcription regulation</keyword>
<organism evidence="7 8">
    <name type="scientific">Micromonospora fulviviridis</name>
    <dbReference type="NCBI Taxonomy" id="47860"/>
    <lineage>
        <taxon>Bacteria</taxon>
        <taxon>Bacillati</taxon>
        <taxon>Actinomycetota</taxon>
        <taxon>Actinomycetes</taxon>
        <taxon>Micromonosporales</taxon>
        <taxon>Micromonosporaceae</taxon>
        <taxon>Micromonospora</taxon>
    </lineage>
</organism>
<keyword evidence="8" id="KW-1185">Reference proteome</keyword>
<dbReference type="PANTHER" id="PTHR30346:SF0">
    <property type="entry name" value="HCA OPERON TRANSCRIPTIONAL ACTIVATOR HCAR"/>
    <property type="match status" value="1"/>
</dbReference>
<evidence type="ECO:0000256" key="4">
    <source>
        <dbReference type="ARBA" id="ARBA00023163"/>
    </source>
</evidence>
<gene>
    <name evidence="7" type="ORF">ABZ071_28690</name>
</gene>
<evidence type="ECO:0000256" key="3">
    <source>
        <dbReference type="ARBA" id="ARBA00023125"/>
    </source>
</evidence>
<dbReference type="Pfam" id="PF03466">
    <property type="entry name" value="LysR_substrate"/>
    <property type="match status" value="1"/>
</dbReference>
<evidence type="ECO:0000313" key="8">
    <source>
        <dbReference type="Proteomes" id="UP001550348"/>
    </source>
</evidence>
<feature type="region of interest" description="Disordered" evidence="5">
    <location>
        <begin position="47"/>
        <end position="71"/>
    </location>
</feature>
<keyword evidence="3" id="KW-0238">DNA-binding</keyword>
<accession>A0ABV2VUT9</accession>
<dbReference type="RefSeq" id="WP_355667366.1">
    <property type="nucleotide sequence ID" value="NZ_JBEXRX010000128.1"/>
</dbReference>
<feature type="domain" description="LysR substrate-binding" evidence="6">
    <location>
        <begin position="7"/>
        <end position="137"/>
    </location>
</feature>
<dbReference type="PANTHER" id="PTHR30346">
    <property type="entry name" value="TRANSCRIPTIONAL DUAL REGULATOR HCAR-RELATED"/>
    <property type="match status" value="1"/>
</dbReference>
<keyword evidence="4" id="KW-0804">Transcription</keyword>
<evidence type="ECO:0000256" key="2">
    <source>
        <dbReference type="ARBA" id="ARBA00023015"/>
    </source>
</evidence>
<reference evidence="7 8" key="1">
    <citation type="submission" date="2024-06" db="EMBL/GenBank/DDBJ databases">
        <title>The Natural Products Discovery Center: Release of the First 8490 Sequenced Strains for Exploring Actinobacteria Biosynthetic Diversity.</title>
        <authorList>
            <person name="Kalkreuter E."/>
            <person name="Kautsar S.A."/>
            <person name="Yang D."/>
            <person name="Bader C.D."/>
            <person name="Teijaro C.N."/>
            <person name="Fluegel L."/>
            <person name="Davis C.M."/>
            <person name="Simpson J.R."/>
            <person name="Lauterbach L."/>
            <person name="Steele A.D."/>
            <person name="Gui C."/>
            <person name="Meng S."/>
            <person name="Li G."/>
            <person name="Viehrig K."/>
            <person name="Ye F."/>
            <person name="Su P."/>
            <person name="Kiefer A.F."/>
            <person name="Nichols A."/>
            <person name="Cepeda A.J."/>
            <person name="Yan W."/>
            <person name="Fan B."/>
            <person name="Jiang Y."/>
            <person name="Adhikari A."/>
            <person name="Zheng C.-J."/>
            <person name="Schuster L."/>
            <person name="Cowan T.M."/>
            <person name="Smanski M.J."/>
            <person name="Chevrette M.G."/>
            <person name="De Carvalho L.P.S."/>
            <person name="Shen B."/>
        </authorList>
    </citation>
    <scope>NUCLEOTIDE SEQUENCE [LARGE SCALE GENOMIC DNA]</scope>
    <source>
        <strain evidence="7 8">NPDC006286</strain>
    </source>
</reference>
<comment type="caution">
    <text evidence="7">The sequence shown here is derived from an EMBL/GenBank/DDBJ whole genome shotgun (WGS) entry which is preliminary data.</text>
</comment>
<name>A0ABV2VUT9_9ACTN</name>
<dbReference type="InterPro" id="IPR005119">
    <property type="entry name" value="LysR_subst-bd"/>
</dbReference>
<dbReference type="EMBL" id="JBEXRX010000128">
    <property type="protein sequence ID" value="MEU0155802.1"/>
    <property type="molecule type" value="Genomic_DNA"/>
</dbReference>
<protein>
    <submittedName>
        <fullName evidence="7">LysR substrate-binding domain-containing protein</fullName>
    </submittedName>
</protein>
<dbReference type="SUPFAM" id="SSF53850">
    <property type="entry name" value="Periplasmic binding protein-like II"/>
    <property type="match status" value="1"/>
</dbReference>
<evidence type="ECO:0000313" key="7">
    <source>
        <dbReference type="EMBL" id="MEU0155802.1"/>
    </source>
</evidence>
<evidence type="ECO:0000256" key="5">
    <source>
        <dbReference type="SAM" id="MobiDB-lite"/>
    </source>
</evidence>
<dbReference type="Proteomes" id="UP001550348">
    <property type="component" value="Unassembled WGS sequence"/>
</dbReference>
<proteinExistence type="inferred from homology"/>
<comment type="similarity">
    <text evidence="1">Belongs to the LysR transcriptional regulatory family.</text>
</comment>
<evidence type="ECO:0000256" key="1">
    <source>
        <dbReference type="ARBA" id="ARBA00009437"/>
    </source>
</evidence>
<sequence length="144" mass="15407">MANGPALLHERRVLAVAADHPLAGAESVSLEVLADHPVVQYPAVTSAAFKRDRTPDRTPSGRPVPQGPAGTTFSEMLALVAMGRGVLPVGEQTRHYHARPDLAYVPIRDAPPIRRGPVWLASNTTTRVREFVRAAVDANPAPVP</sequence>